<evidence type="ECO:0000256" key="4">
    <source>
        <dbReference type="PROSITE-ProRule" id="PRU00134"/>
    </source>
</evidence>
<comment type="caution">
    <text evidence="6">The sequence shown here is derived from an EMBL/GenBank/DDBJ whole genome shotgun (WGS) entry which is preliminary data.</text>
</comment>
<accession>A0A2J7ZR33</accession>
<keyword evidence="2 4" id="KW-0863">Zinc-finger</keyword>
<proteinExistence type="predicted"/>
<dbReference type="SUPFAM" id="SSF144232">
    <property type="entry name" value="HIT/MYND zinc finger-like"/>
    <property type="match status" value="1"/>
</dbReference>
<evidence type="ECO:0000256" key="2">
    <source>
        <dbReference type="ARBA" id="ARBA00022771"/>
    </source>
</evidence>
<evidence type="ECO:0000256" key="3">
    <source>
        <dbReference type="ARBA" id="ARBA00022833"/>
    </source>
</evidence>
<dbReference type="EMBL" id="PGGS01000606">
    <property type="protein sequence ID" value="PNH02722.1"/>
    <property type="molecule type" value="Genomic_DNA"/>
</dbReference>
<name>A0A2J7ZR33_9CHLO</name>
<keyword evidence="3" id="KW-0862">Zinc</keyword>
<dbReference type="GO" id="GO:0008270">
    <property type="term" value="F:zinc ion binding"/>
    <property type="evidence" value="ECO:0007669"/>
    <property type="project" value="UniProtKB-KW"/>
</dbReference>
<dbReference type="Pfam" id="PF01753">
    <property type="entry name" value="zf-MYND"/>
    <property type="match status" value="1"/>
</dbReference>
<evidence type="ECO:0000313" key="7">
    <source>
        <dbReference type="Proteomes" id="UP000236333"/>
    </source>
</evidence>
<evidence type="ECO:0000259" key="5">
    <source>
        <dbReference type="PROSITE" id="PS50865"/>
    </source>
</evidence>
<feature type="domain" description="MYND-type" evidence="5">
    <location>
        <begin position="155"/>
        <end position="193"/>
    </location>
</feature>
<dbReference type="InterPro" id="IPR002893">
    <property type="entry name" value="Znf_MYND"/>
</dbReference>
<evidence type="ECO:0000313" key="6">
    <source>
        <dbReference type="EMBL" id="PNH02722.1"/>
    </source>
</evidence>
<dbReference type="Proteomes" id="UP000236333">
    <property type="component" value="Unassembled WGS sequence"/>
</dbReference>
<keyword evidence="1" id="KW-0479">Metal-binding</keyword>
<dbReference type="AlphaFoldDB" id="A0A2J7ZR33"/>
<organism evidence="6 7">
    <name type="scientific">Tetrabaena socialis</name>
    <dbReference type="NCBI Taxonomy" id="47790"/>
    <lineage>
        <taxon>Eukaryota</taxon>
        <taxon>Viridiplantae</taxon>
        <taxon>Chlorophyta</taxon>
        <taxon>core chlorophytes</taxon>
        <taxon>Chlorophyceae</taxon>
        <taxon>CS clade</taxon>
        <taxon>Chlamydomonadales</taxon>
        <taxon>Tetrabaenaceae</taxon>
        <taxon>Tetrabaena</taxon>
    </lineage>
</organism>
<dbReference type="PROSITE" id="PS50865">
    <property type="entry name" value="ZF_MYND_2"/>
    <property type="match status" value="1"/>
</dbReference>
<keyword evidence="7" id="KW-1185">Reference proteome</keyword>
<evidence type="ECO:0000256" key="1">
    <source>
        <dbReference type="ARBA" id="ARBA00022723"/>
    </source>
</evidence>
<gene>
    <name evidence="6" type="ORF">TSOC_011274</name>
</gene>
<reference evidence="6 7" key="1">
    <citation type="journal article" date="2017" name="Mol. Biol. Evol.">
        <title>The 4-celled Tetrabaena socialis nuclear genome reveals the essential components for genetic control of cell number at the origin of multicellularity in the volvocine lineage.</title>
        <authorList>
            <person name="Featherston J."/>
            <person name="Arakaki Y."/>
            <person name="Hanschen E.R."/>
            <person name="Ferris P.J."/>
            <person name="Michod R.E."/>
            <person name="Olson B.J.S.C."/>
            <person name="Nozaki H."/>
            <person name="Durand P.M."/>
        </authorList>
    </citation>
    <scope>NUCLEOTIDE SEQUENCE [LARGE SCALE GENOMIC DNA]</scope>
    <source>
        <strain evidence="6 7">NIES-571</strain>
    </source>
</reference>
<dbReference type="OrthoDB" id="515684at2759"/>
<dbReference type="Gene3D" id="6.10.140.2220">
    <property type="match status" value="1"/>
</dbReference>
<sequence length="200" mass="22102">MQEKSGMADKWSITRHPDPDTLRASLAARSAKLSAVAEDLVSGLYVGCYVQMSDSYAPKEPGFSLFGRPFVGRALVIRGRELRSQQDHLFDEWTTVLEEDLATLRWLSVGDARVARHQHGASASASASHMLAAQDRRTILCGNTSVLPTDRHATCWACARRGIARHKCGVCKAAYYCSKDCQTRHWPDHRLACALPAEGF</sequence>
<protein>
    <recommendedName>
        <fullName evidence="5">MYND-type domain-containing protein</fullName>
    </recommendedName>
</protein>